<dbReference type="AlphaFoldDB" id="A0AA88DUV5"/>
<dbReference type="Proteomes" id="UP001187192">
    <property type="component" value="Unassembled WGS sequence"/>
</dbReference>
<keyword evidence="2" id="KW-1185">Reference proteome</keyword>
<evidence type="ECO:0000313" key="1">
    <source>
        <dbReference type="EMBL" id="GMN62064.1"/>
    </source>
</evidence>
<dbReference type="EMBL" id="BTGU01000122">
    <property type="protein sequence ID" value="GMN62064.1"/>
    <property type="molecule type" value="Genomic_DNA"/>
</dbReference>
<sequence length="65" mass="7082">MGLCDRQRRNCAIDLLTASPEFGIGSSMARARIGVFKRSQPRVQDGGHLEFQFSGYSVGGSGEEF</sequence>
<gene>
    <name evidence="1" type="ORF">TIFTF001_031152</name>
</gene>
<evidence type="ECO:0000313" key="2">
    <source>
        <dbReference type="Proteomes" id="UP001187192"/>
    </source>
</evidence>
<name>A0AA88DUV5_FICCA</name>
<reference evidence="1" key="1">
    <citation type="submission" date="2023-07" db="EMBL/GenBank/DDBJ databases">
        <title>draft genome sequence of fig (Ficus carica).</title>
        <authorList>
            <person name="Takahashi T."/>
            <person name="Nishimura K."/>
        </authorList>
    </citation>
    <scope>NUCLEOTIDE SEQUENCE</scope>
</reference>
<protein>
    <submittedName>
        <fullName evidence="1">Uncharacterized protein</fullName>
    </submittedName>
</protein>
<organism evidence="1 2">
    <name type="scientific">Ficus carica</name>
    <name type="common">Common fig</name>
    <dbReference type="NCBI Taxonomy" id="3494"/>
    <lineage>
        <taxon>Eukaryota</taxon>
        <taxon>Viridiplantae</taxon>
        <taxon>Streptophyta</taxon>
        <taxon>Embryophyta</taxon>
        <taxon>Tracheophyta</taxon>
        <taxon>Spermatophyta</taxon>
        <taxon>Magnoliopsida</taxon>
        <taxon>eudicotyledons</taxon>
        <taxon>Gunneridae</taxon>
        <taxon>Pentapetalae</taxon>
        <taxon>rosids</taxon>
        <taxon>fabids</taxon>
        <taxon>Rosales</taxon>
        <taxon>Moraceae</taxon>
        <taxon>Ficeae</taxon>
        <taxon>Ficus</taxon>
    </lineage>
</organism>
<comment type="caution">
    <text evidence="1">The sequence shown here is derived from an EMBL/GenBank/DDBJ whole genome shotgun (WGS) entry which is preliminary data.</text>
</comment>
<proteinExistence type="predicted"/>
<accession>A0AA88DUV5</accession>